<feature type="transmembrane region" description="Helical" evidence="6">
    <location>
        <begin position="176"/>
        <end position="200"/>
    </location>
</feature>
<keyword evidence="5 6" id="KW-0472">Membrane</keyword>
<dbReference type="PANTHER" id="PTHR30477:SF21">
    <property type="entry name" value="ABC-3 PROTEIN"/>
    <property type="match status" value="1"/>
</dbReference>
<dbReference type="EMBL" id="CP010868">
    <property type="protein sequence ID" value="AJM91948.1"/>
    <property type="molecule type" value="Genomic_DNA"/>
</dbReference>
<dbReference type="AlphaFoldDB" id="A0A0C5BQF1"/>
<dbReference type="Gene3D" id="1.10.3470.10">
    <property type="entry name" value="ABC transporter involved in vitamin B12 uptake, BtuC"/>
    <property type="match status" value="1"/>
</dbReference>
<comment type="similarity">
    <text evidence="2">Belongs to the ABC-3 integral membrane protein family.</text>
</comment>
<reference evidence="8" key="1">
    <citation type="submission" date="2015-02" db="EMBL/GenBank/DDBJ databases">
        <title>Characterization of two novel Thaumarchaeota isolated from the Northern Adriatic Sea.</title>
        <authorList>
            <person name="Bayer B."/>
            <person name="Vojvoda J."/>
            <person name="Offre P."/>
            <person name="Srivastava A."/>
            <person name="Elisabeth N."/>
            <person name="Garcia J.A.L."/>
            <person name="Schleper C."/>
            <person name="Herndl G.J."/>
        </authorList>
    </citation>
    <scope>NUCLEOTIDE SEQUENCE [LARGE SCALE GENOMIC DNA]</scope>
    <source>
        <strain evidence="8">D3C</strain>
    </source>
</reference>
<name>A0A0C5BQF1_9ARCH</name>
<dbReference type="SUPFAM" id="SSF81345">
    <property type="entry name" value="ABC transporter involved in vitamin B12 uptake, BtuC"/>
    <property type="match status" value="1"/>
</dbReference>
<feature type="transmembrane region" description="Helical" evidence="6">
    <location>
        <begin position="145"/>
        <end position="164"/>
    </location>
</feature>
<evidence type="ECO:0000313" key="7">
    <source>
        <dbReference type="EMBL" id="AJM91948.1"/>
    </source>
</evidence>
<feature type="transmembrane region" description="Helical" evidence="6">
    <location>
        <begin position="232"/>
        <end position="252"/>
    </location>
</feature>
<dbReference type="Proteomes" id="UP000032027">
    <property type="component" value="Chromosome"/>
</dbReference>
<feature type="transmembrane region" description="Helical" evidence="6">
    <location>
        <begin position="39"/>
        <end position="57"/>
    </location>
</feature>
<feature type="transmembrane region" description="Helical" evidence="6">
    <location>
        <begin position="94"/>
        <end position="112"/>
    </location>
</feature>
<evidence type="ECO:0000256" key="3">
    <source>
        <dbReference type="ARBA" id="ARBA00022692"/>
    </source>
</evidence>
<dbReference type="KEGG" id="nid:NPIRD3C_0734"/>
<dbReference type="InterPro" id="IPR001626">
    <property type="entry name" value="ABC_TroCD"/>
</dbReference>
<dbReference type="CDD" id="cd06550">
    <property type="entry name" value="TM_ABC_iron-siderophores_like"/>
    <property type="match status" value="1"/>
</dbReference>
<protein>
    <submittedName>
        <fullName evidence="7">ABC-3 protein</fullName>
    </submittedName>
</protein>
<dbReference type="PANTHER" id="PTHR30477">
    <property type="entry name" value="ABC-TRANSPORTER METAL-BINDING PROTEIN"/>
    <property type="match status" value="1"/>
</dbReference>
<dbReference type="InterPro" id="IPR037294">
    <property type="entry name" value="ABC_BtuC-like"/>
</dbReference>
<proteinExistence type="inferred from homology"/>
<evidence type="ECO:0000256" key="5">
    <source>
        <dbReference type="ARBA" id="ARBA00023136"/>
    </source>
</evidence>
<sequence>MIEISSDLIIIGTAVLVAANCASIGAFLVLRQMAMMSDAISHAVLLGIVIAVFMVGGRETVSVIVGGVLSGILTVSIVEMLYRTGKLKQDSSIGIVFPFLFAIGVILVTQAGNVHIDAQHVLYGSIEFVPFDTLYVDEINIGSKSLWVLGILAIANISFIAILYKELKISTFDASVAVSVGLMPMLIHYLLMIMVATTAVVAFESVGAVLVIAFFIVPASGAYLLTDKLSHMIILSVTLGMISAIAGYMLAIFFDVSIAGSMAAVAGAVFGLIWVFAPNRGLISRWRRISKQRFEIDVGILITHIYNEIESKHSVTLSSMSDALGWTTEYSKKICKSVQDRKLIEIDEQQNLHLTASGNKKVKSYSPH</sequence>
<evidence type="ECO:0000256" key="4">
    <source>
        <dbReference type="ARBA" id="ARBA00022989"/>
    </source>
</evidence>
<evidence type="ECO:0000256" key="1">
    <source>
        <dbReference type="ARBA" id="ARBA00004141"/>
    </source>
</evidence>
<reference evidence="7 8" key="2">
    <citation type="journal article" date="2016" name="ISME J.">
        <title>Physiological and genomic characterization of two novel marine thaumarchaeal strains indicates niche differentiation.</title>
        <authorList>
            <person name="Bayer B."/>
            <person name="Vojvoda J."/>
            <person name="Offre P."/>
            <person name="Alves R.J."/>
            <person name="Elisabeth N.H."/>
            <person name="Garcia J.A."/>
            <person name="Volland J.M."/>
            <person name="Srivastava A."/>
            <person name="Schleper C."/>
            <person name="Herndl G.J."/>
        </authorList>
    </citation>
    <scope>NUCLEOTIDE SEQUENCE [LARGE SCALE GENOMIC DNA]</scope>
    <source>
        <strain evidence="7 8">D3C</strain>
    </source>
</reference>
<dbReference type="GO" id="GO:0043190">
    <property type="term" value="C:ATP-binding cassette (ABC) transporter complex"/>
    <property type="evidence" value="ECO:0007669"/>
    <property type="project" value="InterPro"/>
</dbReference>
<evidence type="ECO:0000256" key="6">
    <source>
        <dbReference type="SAM" id="Phobius"/>
    </source>
</evidence>
<feature type="transmembrane region" description="Helical" evidence="6">
    <location>
        <begin position="258"/>
        <end position="277"/>
    </location>
</feature>
<dbReference type="Pfam" id="PF00950">
    <property type="entry name" value="ABC-3"/>
    <property type="match status" value="1"/>
</dbReference>
<keyword evidence="4 6" id="KW-1133">Transmembrane helix</keyword>
<reference evidence="7 8" key="3">
    <citation type="journal article" date="2019" name="Int. J. Syst. Evol. Microbiol.">
        <title>Nitrosopumilus adriaticus sp. nov. and Nitrosopumilus piranensis sp. nov., two ammonia-oxidizing archaea from the Adriatic Sea and members of the class Nitrososphaeria.</title>
        <authorList>
            <person name="Bayer B."/>
            <person name="Vojvoda J."/>
            <person name="Reinthaler T."/>
            <person name="Reyes C."/>
            <person name="Pinto M."/>
            <person name="Herndl G.J."/>
        </authorList>
    </citation>
    <scope>NUCLEOTIDE SEQUENCE [LARGE SCALE GENOMIC DNA]</scope>
    <source>
        <strain evidence="7 8">D3C</strain>
    </source>
</reference>
<dbReference type="PATRIC" id="fig|1582439.9.peg.751"/>
<feature type="transmembrane region" description="Helical" evidence="6">
    <location>
        <begin position="6"/>
        <end position="30"/>
    </location>
</feature>
<organism evidence="7 8">
    <name type="scientific">Nitrosopumilus piranensis</name>
    <dbReference type="NCBI Taxonomy" id="1582439"/>
    <lineage>
        <taxon>Archaea</taxon>
        <taxon>Nitrososphaerota</taxon>
        <taxon>Nitrososphaeria</taxon>
        <taxon>Nitrosopumilales</taxon>
        <taxon>Nitrosopumilaceae</taxon>
        <taxon>Nitrosopumilus</taxon>
    </lineage>
</organism>
<keyword evidence="3 6" id="KW-0812">Transmembrane</keyword>
<evidence type="ECO:0000313" key="8">
    <source>
        <dbReference type="Proteomes" id="UP000032027"/>
    </source>
</evidence>
<evidence type="ECO:0000256" key="2">
    <source>
        <dbReference type="ARBA" id="ARBA00008034"/>
    </source>
</evidence>
<dbReference type="GO" id="GO:0055085">
    <property type="term" value="P:transmembrane transport"/>
    <property type="evidence" value="ECO:0007669"/>
    <property type="project" value="InterPro"/>
</dbReference>
<dbReference type="STRING" id="1582439.NPIRD3C_0734"/>
<dbReference type="RefSeq" id="WP_148702876.1">
    <property type="nucleotide sequence ID" value="NZ_CP010868.1"/>
</dbReference>
<accession>A0A0C5BQF1</accession>
<gene>
    <name evidence="7" type="ORF">NPIRD3C_0734</name>
</gene>
<feature type="transmembrane region" description="Helical" evidence="6">
    <location>
        <begin position="63"/>
        <end position="82"/>
    </location>
</feature>
<keyword evidence="8" id="KW-1185">Reference proteome</keyword>
<dbReference type="GeneID" id="41599900"/>
<dbReference type="OrthoDB" id="11310at2157"/>
<dbReference type="HOGENOM" id="CLU_028808_4_1_2"/>
<comment type="subcellular location">
    <subcellularLocation>
        <location evidence="1">Membrane</location>
        <topology evidence="1">Multi-pass membrane protein</topology>
    </subcellularLocation>
</comment>
<feature type="transmembrane region" description="Helical" evidence="6">
    <location>
        <begin position="206"/>
        <end position="225"/>
    </location>
</feature>